<evidence type="ECO:0000259" key="2">
    <source>
        <dbReference type="Pfam" id="PF13778"/>
    </source>
</evidence>
<keyword evidence="4" id="KW-1185">Reference proteome</keyword>
<dbReference type="EMBL" id="VCGU01000003">
    <property type="protein sequence ID" value="TRY78385.1"/>
    <property type="molecule type" value="Genomic_DNA"/>
</dbReference>
<evidence type="ECO:0000256" key="1">
    <source>
        <dbReference type="ARBA" id="ARBA00022729"/>
    </source>
</evidence>
<organism evidence="3 4">
    <name type="scientific">Tigriopus californicus</name>
    <name type="common">Marine copepod</name>
    <dbReference type="NCBI Taxonomy" id="6832"/>
    <lineage>
        <taxon>Eukaryota</taxon>
        <taxon>Metazoa</taxon>
        <taxon>Ecdysozoa</taxon>
        <taxon>Arthropoda</taxon>
        <taxon>Crustacea</taxon>
        <taxon>Multicrustacea</taxon>
        <taxon>Hexanauplia</taxon>
        <taxon>Copepoda</taxon>
        <taxon>Harpacticoida</taxon>
        <taxon>Harpacticidae</taxon>
        <taxon>Tigriopus</taxon>
    </lineage>
</organism>
<name>A0A553PL33_TIGCA</name>
<sequence length="194" mass="22902">MGLLTLVMEYSMPLFTDVGPAVSQFRAMTSKSLSLSLLCMIPFLGITQPAIITAPSAQEYLGQFQYFRTWTDKRRLIVVHGKDADMDRMLQDAIYQYRCDLATRNINIDNRRDFVQTNDLEPRLRRDLLSYFHTLYRDLPLHNHWCLLIGYDGGRKRMYRKVKFVSIFDKIDSMPMRQREMEQQRKKMITCNGI</sequence>
<keyword evidence="1" id="KW-0732">Signal</keyword>
<protein>
    <recommendedName>
        <fullName evidence="2">DUF4174 domain-containing protein</fullName>
    </recommendedName>
</protein>
<dbReference type="Pfam" id="PF13778">
    <property type="entry name" value="DUF4174"/>
    <property type="match status" value="1"/>
</dbReference>
<dbReference type="Proteomes" id="UP000318571">
    <property type="component" value="Chromosome 11"/>
</dbReference>
<feature type="domain" description="DUF4174" evidence="2">
    <location>
        <begin position="71"/>
        <end position="180"/>
    </location>
</feature>
<comment type="caution">
    <text evidence="3">The sequence shown here is derived from an EMBL/GenBank/DDBJ whole genome shotgun (WGS) entry which is preliminary data.</text>
</comment>
<gene>
    <name evidence="3" type="ORF">TCAL_07183</name>
</gene>
<dbReference type="OMA" id="YRCEMAV"/>
<dbReference type="AlphaFoldDB" id="A0A553PL33"/>
<evidence type="ECO:0000313" key="3">
    <source>
        <dbReference type="EMBL" id="TRY78385.1"/>
    </source>
</evidence>
<evidence type="ECO:0000313" key="4">
    <source>
        <dbReference type="Proteomes" id="UP000318571"/>
    </source>
</evidence>
<dbReference type="InterPro" id="IPR025232">
    <property type="entry name" value="DUF4174"/>
</dbReference>
<proteinExistence type="predicted"/>
<accession>A0A553PL33</accession>
<reference evidence="3 4" key="1">
    <citation type="journal article" date="2018" name="Nat. Ecol. Evol.">
        <title>Genomic signatures of mitonuclear coevolution across populations of Tigriopus californicus.</title>
        <authorList>
            <person name="Barreto F.S."/>
            <person name="Watson E.T."/>
            <person name="Lima T.G."/>
            <person name="Willett C.S."/>
            <person name="Edmands S."/>
            <person name="Li W."/>
            <person name="Burton R.S."/>
        </authorList>
    </citation>
    <scope>NUCLEOTIDE SEQUENCE [LARGE SCALE GENOMIC DNA]</scope>
    <source>
        <strain evidence="3 4">San Diego</strain>
    </source>
</reference>